<keyword evidence="8" id="KW-1003">Cell membrane</keyword>
<keyword evidence="7 8" id="KW-0472">Membrane</keyword>
<evidence type="ECO:0000256" key="3">
    <source>
        <dbReference type="ARBA" id="ARBA00022448"/>
    </source>
</evidence>
<organism evidence="9 10">
    <name type="scientific">Campylobacter rectus</name>
    <name type="common">Wolinella recta</name>
    <dbReference type="NCBI Taxonomy" id="203"/>
    <lineage>
        <taxon>Bacteria</taxon>
        <taxon>Pseudomonadati</taxon>
        <taxon>Campylobacterota</taxon>
        <taxon>Epsilonproteobacteria</taxon>
        <taxon>Campylobacterales</taxon>
        <taxon>Campylobacteraceae</taxon>
        <taxon>Campylobacter</taxon>
    </lineage>
</organism>
<keyword evidence="5 8" id="KW-0460">Magnesium</keyword>
<evidence type="ECO:0000256" key="6">
    <source>
        <dbReference type="ARBA" id="ARBA00022989"/>
    </source>
</evidence>
<feature type="transmembrane region" description="Helical" evidence="8">
    <location>
        <begin position="368"/>
        <end position="390"/>
    </location>
</feature>
<protein>
    <recommendedName>
        <fullName evidence="8">Magnesium transporter MgtE</fullName>
    </recommendedName>
</protein>
<comment type="similarity">
    <text evidence="2 8">Belongs to the SLC41A transporter family.</text>
</comment>
<dbReference type="SMART" id="SM00924">
    <property type="entry name" value="MgtE_N"/>
    <property type="match status" value="1"/>
</dbReference>
<comment type="function">
    <text evidence="8">Acts as a magnesium transporter.</text>
</comment>
<keyword evidence="3 8" id="KW-0813">Transport</keyword>
<dbReference type="EMBL" id="CP012543">
    <property type="protein sequence ID" value="QCD46499.1"/>
    <property type="molecule type" value="Genomic_DNA"/>
</dbReference>
<dbReference type="InterPro" id="IPR036739">
    <property type="entry name" value="SLC41_membr_dom_sf"/>
</dbReference>
<dbReference type="NCBIfam" id="TIGR00400">
    <property type="entry name" value="mgtE"/>
    <property type="match status" value="1"/>
</dbReference>
<dbReference type="InterPro" id="IPR006667">
    <property type="entry name" value="SLC41_membr_dom"/>
</dbReference>
<evidence type="ECO:0000256" key="7">
    <source>
        <dbReference type="ARBA" id="ARBA00023136"/>
    </source>
</evidence>
<gene>
    <name evidence="9" type="ORF">CRECT_0820</name>
</gene>
<dbReference type="Pfam" id="PF03448">
    <property type="entry name" value="MgtE_N"/>
    <property type="match status" value="1"/>
</dbReference>
<accession>A0A6G5QLJ8</accession>
<dbReference type="Gene3D" id="1.25.60.10">
    <property type="entry name" value="MgtE N-terminal domain-like"/>
    <property type="match status" value="1"/>
</dbReference>
<dbReference type="SUPFAM" id="SSF54631">
    <property type="entry name" value="CBS-domain pair"/>
    <property type="match status" value="1"/>
</dbReference>
<dbReference type="InterPro" id="IPR038076">
    <property type="entry name" value="MgtE_N_sf"/>
</dbReference>
<dbReference type="InterPro" id="IPR046342">
    <property type="entry name" value="CBS_dom_sf"/>
</dbReference>
<proteinExistence type="inferred from homology"/>
<comment type="subunit">
    <text evidence="8">Homodimer.</text>
</comment>
<dbReference type="GO" id="GO:0046872">
    <property type="term" value="F:metal ion binding"/>
    <property type="evidence" value="ECO:0007669"/>
    <property type="project" value="UniProtKB-KW"/>
</dbReference>
<dbReference type="PROSITE" id="PS51371">
    <property type="entry name" value="CBS"/>
    <property type="match status" value="2"/>
</dbReference>
<feature type="transmembrane region" description="Helical" evidence="8">
    <location>
        <begin position="433"/>
        <end position="456"/>
    </location>
</feature>
<dbReference type="Pfam" id="PF00571">
    <property type="entry name" value="CBS"/>
    <property type="match status" value="1"/>
</dbReference>
<dbReference type="Pfam" id="PF01769">
    <property type="entry name" value="MgtE"/>
    <property type="match status" value="1"/>
</dbReference>
<dbReference type="InterPro" id="IPR006668">
    <property type="entry name" value="Mg_transptr_MgtE_intracell_dom"/>
</dbReference>
<dbReference type="GO" id="GO:0015095">
    <property type="term" value="F:magnesium ion transmembrane transporter activity"/>
    <property type="evidence" value="ECO:0007669"/>
    <property type="project" value="UniProtKB-UniRule"/>
</dbReference>
<evidence type="ECO:0000256" key="5">
    <source>
        <dbReference type="ARBA" id="ARBA00022842"/>
    </source>
</evidence>
<feature type="transmembrane region" description="Helical" evidence="8">
    <location>
        <begin position="396"/>
        <end position="421"/>
    </location>
</feature>
<feature type="transmembrane region" description="Helical" evidence="8">
    <location>
        <begin position="294"/>
        <end position="314"/>
    </location>
</feature>
<dbReference type="AlphaFoldDB" id="A0A6G5QLJ8"/>
<dbReference type="Proteomes" id="UP000502377">
    <property type="component" value="Chromosome"/>
</dbReference>
<keyword evidence="6 8" id="KW-1133">Transmembrane helix</keyword>
<reference evidence="9 10" key="1">
    <citation type="submission" date="2016-07" db="EMBL/GenBank/DDBJ databases">
        <title>Comparative genomics of the Campylobacter concisus group.</title>
        <authorList>
            <person name="Miller W.G."/>
            <person name="Yee E."/>
            <person name="Chapman M.H."/>
            <person name="Huynh S."/>
            <person name="Bono J.L."/>
            <person name="On S.L.W."/>
            <person name="StLeger J."/>
            <person name="Foster G."/>
            <person name="Parker C.T."/>
        </authorList>
    </citation>
    <scope>NUCLEOTIDE SEQUENCE [LARGE SCALE GENOMIC DNA]</scope>
    <source>
        <strain evidence="9 10">ATCC 33238</strain>
    </source>
</reference>
<evidence type="ECO:0000256" key="4">
    <source>
        <dbReference type="ARBA" id="ARBA00022692"/>
    </source>
</evidence>
<evidence type="ECO:0000256" key="2">
    <source>
        <dbReference type="ARBA" id="ARBA00009749"/>
    </source>
</evidence>
<dbReference type="RefSeq" id="WP_004319861.1">
    <property type="nucleotide sequence ID" value="NZ_CP012543.1"/>
</dbReference>
<evidence type="ECO:0000313" key="9">
    <source>
        <dbReference type="EMBL" id="QCD46499.1"/>
    </source>
</evidence>
<evidence type="ECO:0000313" key="10">
    <source>
        <dbReference type="Proteomes" id="UP000502377"/>
    </source>
</evidence>
<dbReference type="GO" id="GO:0005886">
    <property type="term" value="C:plasma membrane"/>
    <property type="evidence" value="ECO:0007669"/>
    <property type="project" value="UniProtKB-SubCell"/>
</dbReference>
<feature type="transmembrane region" description="Helical" evidence="8">
    <location>
        <begin position="320"/>
        <end position="347"/>
    </location>
</feature>
<dbReference type="Gene3D" id="3.10.580.10">
    <property type="entry name" value="CBS-domain"/>
    <property type="match status" value="1"/>
</dbReference>
<dbReference type="PANTHER" id="PTHR43773:SF1">
    <property type="entry name" value="MAGNESIUM TRANSPORTER MGTE"/>
    <property type="match status" value="1"/>
</dbReference>
<dbReference type="SUPFAM" id="SSF161093">
    <property type="entry name" value="MgtE membrane domain-like"/>
    <property type="match status" value="1"/>
</dbReference>
<dbReference type="InterPro" id="IPR000644">
    <property type="entry name" value="CBS_dom"/>
</dbReference>
<comment type="subcellular location">
    <subcellularLocation>
        <location evidence="8">Cell membrane</location>
        <topology evidence="8">Multi-pass membrane protein</topology>
    </subcellularLocation>
    <subcellularLocation>
        <location evidence="1">Membrane</location>
        <topology evidence="1">Multi-pass membrane protein</topology>
    </subcellularLocation>
</comment>
<dbReference type="InterPro" id="IPR006669">
    <property type="entry name" value="MgtE_transporter"/>
</dbReference>
<dbReference type="PANTHER" id="PTHR43773">
    <property type="entry name" value="MAGNESIUM TRANSPORTER MGTE"/>
    <property type="match status" value="1"/>
</dbReference>
<dbReference type="Gene3D" id="1.10.357.20">
    <property type="entry name" value="SLC41 divalent cation transporters, integral membrane domain"/>
    <property type="match status" value="1"/>
</dbReference>
<keyword evidence="8" id="KW-0479">Metal-binding</keyword>
<evidence type="ECO:0000256" key="1">
    <source>
        <dbReference type="ARBA" id="ARBA00004141"/>
    </source>
</evidence>
<keyword evidence="4 8" id="KW-0812">Transmembrane</keyword>
<name>A0A6G5QLJ8_CAMRE</name>
<dbReference type="SUPFAM" id="SSF158791">
    <property type="entry name" value="MgtE N-terminal domain-like"/>
    <property type="match status" value="1"/>
</dbReference>
<sequence>MEENEQLNEAKELLDSHLNETIDEELSAADLAQHLKTLKKHDEELFGEYLEKLDPEILGDVAIEMPDHMLKDVIEQLPSDKIIEAIEELESDDAAELLEYIEEIDEQKAKELFDGLDKDDQEEILRIRSYDEGEAGAFMQTELFSAHIDERLKTAVERLRREKEEGKLENVSQLFITDKKGVLLYAVPLEDLILFDFNQTLKEIIAKSEEDKYKPHVAVDNEPIETVVETVENYDMNSIAVVDSRGYLLGRITTDDIHDFIKESATEQIYNLAGVDDEAEEEDTNLAKATRARAIWLLINLFTALISSSIIGLFDETIASYVALAVLMPIVASMGGNTGTQALTVTVRRLTLGEIEFKNAANALKREVGIALINGLTFALLMGVIASLWFSRPMLGVVIGASMLINLFFAGFFGTLIPLSLKKFNIDPAVGSAVLLTTVTDTVGFFSFLGLAKWILL</sequence>
<dbReference type="KEGG" id="crx:CRECT_0820"/>
<evidence type="ECO:0000256" key="8">
    <source>
        <dbReference type="RuleBase" id="RU362011"/>
    </source>
</evidence>